<dbReference type="PANTHER" id="PTHR46669">
    <property type="entry name" value="LEUCINE-RICH PPR MOTIF-CONTAINING PROTEIN, MITOCHONDRIAL"/>
    <property type="match status" value="1"/>
</dbReference>
<sequence>MFFHAATENMAALLRSSRLLKFSPSGLLQITCTKRNGPTLGRLYSGALSGRRTGVCARQIGPVTENASSIAVRSKQAQQFDWALTRLDSSVRRTGRITKTLLQRIFHDICRAGYPSGNQALLLLRSCGSLLPEVPLEERTELAHRVWEKLKELGAQYDVSHYNALLKVYLQNEFKFSPTDFLAKMEAANIQPNRVTYQRLIAAYCQNGDIEGASTILGFMKNKDLPITEAVFSSLVTGHARAGDIESAKNILSVMHGAGIEPGPDTYVSLLNAYAEKGDLENMKKTLEAAESADCSLMDRDIMLVIFTLAKSKHQQHIPEMVERLRHERGYVPDAMNLCLSLITQGQEDTAFHILKTFPTLQSDNSSDSANLGNFFLRHCINMDTSLEKIICFCKELQESNMHTSPLSFTLSCALEAKKTGTSLELMKLFKEEKLPVRPHFFWPLLTQHVKDKNIAGVVEVMKGMQALDVSPDVETLSNYILPVFPSIDAARQALKVIHKSVPKAASVSRKETQSHTLQRLQKNSINAQMARVTDTVANEMYSQDNGSLCMCICVCVCAEATAYFLYNLIDSMSEGQVRAQEDKLRKFFSQLQSKNIMISVNLYRGIRNLLDSCHVPELVKDVMALVDPKEKVSNGPVSATPRGKVLALENKLAELKAENKPLGLVLKQAIQALSAEENLQRALELKQQHEEEMTAGGYAILINLCCRQNNVEEALNLKRELSRKDSSVALDASKYLALVKVLSVNGRMEEAVDILKEMKEKDVPMNDTHMTTLFHALNAVAAGGDIPSIRRLQDTVFTLGLVKPTANLCSPVVTAYLVSKDVSGALEAALECQKRYNHLPRIHDIIVALVEKGETELLQKAMDFVSQERGEMTMLYDLFFAFLQTGRYREARKIIETPGLRAKPGRVQWYAEKCILNNQVEALEQMVDMTAKLFECDRDEMYNYLLRLCKETNNWQKAEAMWTKMQEENVIPRERTLRLLADILKSNGQEVPFEVPEIRLFQSINTRIILNSIFQLSQPILSLTFPLSLFSCFLPAEAFGMLKEADKKGVALGPSPYDHLIRALLAEGSMDEAMAVKDIAETRVPGFKLTDIASSLLIITQSKKGQVKEALERLKSMLQLDHVPSHLAITRLVQALGSHGNVEGIQDVESLIKSLGTSPNLSSMVFVNNTALAHIKNDDVSSAVELLEGIYTSPDSTNPSMSFVFRKVLEAGNDHAMDKLSAMAERLANHFACYRPASDLFLQLLDMDKVEDAKFMLAVSVCVCVLAHRLKAKTFWFEVGKIKNLLSLIPDFAEKELLYPYLMKCHVLDKDLPAAKALHEQMQKEGIVVDELSLKRLAVLYREAGETVPFPEPPVRQKNCRRKVALPSFRRFSCEAFVYSTLLYISNSDIKEKVVVFLSALKHN</sequence>
<reference evidence="4" key="1">
    <citation type="submission" date="2018-05" db="EMBL/GenBank/DDBJ databases">
        <authorList>
            <person name="Datahose"/>
        </authorList>
    </citation>
    <scope>NUCLEOTIDE SEQUENCE</scope>
</reference>
<accession>A0AAX7SZM5</accession>
<reference evidence="4" key="3">
    <citation type="submission" date="2025-09" db="UniProtKB">
        <authorList>
            <consortium name="Ensembl"/>
        </authorList>
    </citation>
    <scope>IDENTIFICATION</scope>
</reference>
<dbReference type="GO" id="GO:0005634">
    <property type="term" value="C:nucleus"/>
    <property type="evidence" value="ECO:0007669"/>
    <property type="project" value="TreeGrafter"/>
</dbReference>
<dbReference type="InterPro" id="IPR033490">
    <property type="entry name" value="LRP130"/>
</dbReference>
<dbReference type="GO" id="GO:0070129">
    <property type="term" value="P:regulation of mitochondrial translation"/>
    <property type="evidence" value="ECO:0007669"/>
    <property type="project" value="TreeGrafter"/>
</dbReference>
<name>A0AAX7SZM5_ASTCA</name>
<dbReference type="NCBIfam" id="TIGR00756">
    <property type="entry name" value="PPR"/>
    <property type="match status" value="5"/>
</dbReference>
<dbReference type="GO" id="GO:0003730">
    <property type="term" value="F:mRNA 3'-UTR binding"/>
    <property type="evidence" value="ECO:0007669"/>
    <property type="project" value="TreeGrafter"/>
</dbReference>
<feature type="domain" description="PROP1-like PPR" evidence="3">
    <location>
        <begin position="220"/>
        <end position="328"/>
    </location>
</feature>
<reference evidence="4" key="2">
    <citation type="submission" date="2025-08" db="UniProtKB">
        <authorList>
            <consortium name="Ensembl"/>
        </authorList>
    </citation>
    <scope>IDENTIFICATION</scope>
</reference>
<dbReference type="Ensembl" id="ENSACLT00000074301.1">
    <property type="protein sequence ID" value="ENSACLP00000049340.1"/>
    <property type="gene ID" value="ENSACLG00000023712.2"/>
</dbReference>
<dbReference type="Gene3D" id="1.25.40.10">
    <property type="entry name" value="Tetratricopeptide repeat domain"/>
    <property type="match status" value="4"/>
</dbReference>
<organism evidence="4 5">
    <name type="scientific">Astatotilapia calliptera</name>
    <name type="common">Eastern happy</name>
    <name type="synonym">Chromis callipterus</name>
    <dbReference type="NCBI Taxonomy" id="8154"/>
    <lineage>
        <taxon>Eukaryota</taxon>
        <taxon>Metazoa</taxon>
        <taxon>Chordata</taxon>
        <taxon>Craniata</taxon>
        <taxon>Vertebrata</taxon>
        <taxon>Euteleostomi</taxon>
        <taxon>Actinopterygii</taxon>
        <taxon>Neopterygii</taxon>
        <taxon>Teleostei</taxon>
        <taxon>Neoteleostei</taxon>
        <taxon>Acanthomorphata</taxon>
        <taxon>Ovalentaria</taxon>
        <taxon>Cichlomorphae</taxon>
        <taxon>Cichliformes</taxon>
        <taxon>Cichlidae</taxon>
        <taxon>African cichlids</taxon>
        <taxon>Pseudocrenilabrinae</taxon>
        <taxon>Haplochromini</taxon>
        <taxon>Astatotilapia</taxon>
    </lineage>
</organism>
<gene>
    <name evidence="4" type="primary">LRPPRC</name>
</gene>
<feature type="repeat" description="PPR" evidence="2">
    <location>
        <begin position="732"/>
        <end position="766"/>
    </location>
</feature>
<dbReference type="InterPro" id="IPR011990">
    <property type="entry name" value="TPR-like_helical_dom_sf"/>
</dbReference>
<evidence type="ECO:0000313" key="4">
    <source>
        <dbReference type="Ensembl" id="ENSACLP00000049340.1"/>
    </source>
</evidence>
<dbReference type="SUPFAM" id="SSF48452">
    <property type="entry name" value="TPR-like"/>
    <property type="match status" value="1"/>
</dbReference>
<dbReference type="PANTHER" id="PTHR46669:SF1">
    <property type="entry name" value="LEUCINE-RICH PPR MOTIF-CONTAINING PROTEIN, MITOCHONDRIAL"/>
    <property type="match status" value="1"/>
</dbReference>
<feature type="repeat" description="PPR" evidence="2">
    <location>
        <begin position="193"/>
        <end position="227"/>
    </location>
</feature>
<protein>
    <recommendedName>
        <fullName evidence="3">PROP1-like PPR domain-containing protein</fullName>
    </recommendedName>
</protein>
<feature type="repeat" description="PPR" evidence="2">
    <location>
        <begin position="228"/>
        <end position="262"/>
    </location>
</feature>
<dbReference type="GO" id="GO:0005739">
    <property type="term" value="C:mitochondrion"/>
    <property type="evidence" value="ECO:0007669"/>
    <property type="project" value="TreeGrafter"/>
</dbReference>
<evidence type="ECO:0000313" key="5">
    <source>
        <dbReference type="Proteomes" id="UP000265100"/>
    </source>
</evidence>
<feature type="repeat" description="PPR" evidence="2">
    <location>
        <begin position="939"/>
        <end position="973"/>
    </location>
</feature>
<evidence type="ECO:0000256" key="2">
    <source>
        <dbReference type="PROSITE-ProRule" id="PRU00708"/>
    </source>
</evidence>
<dbReference type="Pfam" id="PF17177">
    <property type="entry name" value="PPR_long"/>
    <property type="match status" value="1"/>
</dbReference>
<dbReference type="Pfam" id="PF01535">
    <property type="entry name" value="PPR"/>
    <property type="match status" value="3"/>
</dbReference>
<keyword evidence="5" id="KW-1185">Reference proteome</keyword>
<keyword evidence="1" id="KW-0677">Repeat</keyword>
<dbReference type="InterPro" id="IPR033443">
    <property type="entry name" value="PROP1-like_PPR_dom"/>
</dbReference>
<dbReference type="InterPro" id="IPR002885">
    <property type="entry name" value="PPR_rpt"/>
</dbReference>
<evidence type="ECO:0000259" key="3">
    <source>
        <dbReference type="Pfam" id="PF17177"/>
    </source>
</evidence>
<evidence type="ECO:0000256" key="1">
    <source>
        <dbReference type="ARBA" id="ARBA00022737"/>
    </source>
</evidence>
<dbReference type="Proteomes" id="UP000265100">
    <property type="component" value="Chromosome 13"/>
</dbReference>
<dbReference type="GeneTree" id="ENSGT00960000186682"/>
<dbReference type="PROSITE" id="PS51375">
    <property type="entry name" value="PPR"/>
    <property type="match status" value="4"/>
</dbReference>
<proteinExistence type="predicted"/>